<dbReference type="RefSeq" id="WP_049952761.1">
    <property type="nucleotide sequence ID" value="NZ_CP007055.1"/>
</dbReference>
<keyword evidence="3" id="KW-1185">Reference proteome</keyword>
<accession>W0JUR0</accession>
<gene>
    <name evidence="2" type="ORF">HALLA_12685</name>
</gene>
<dbReference type="Proteomes" id="UP000019024">
    <property type="component" value="Chromosome"/>
</dbReference>
<sequence>MVPNLSRRSLAVTVLGGITVTGAANYGWRQYKTRNYLDLRILGRNRSDEATDIAVTVLEDGDPTYEQTAELEPAGDDEHRDEQHLPGPWIKQHEPYSLEITALGESVALSNEEIIDQLEDAGWGVESVRVTAVVTENRTLETNVESRE</sequence>
<dbReference type="KEGG" id="hlr:HALLA_12685"/>
<dbReference type="AlphaFoldDB" id="W0JUR0"/>
<dbReference type="GeneID" id="25145297"/>
<dbReference type="HOGENOM" id="CLU_1754642_0_0_2"/>
<name>W0JUR0_9EURY</name>
<dbReference type="eggNOG" id="ENOG502N5F7">
    <property type="taxonomic scope" value="Archaea"/>
</dbReference>
<organism evidence="2 3">
    <name type="scientific">Halostagnicola larsenii XH-48</name>
    <dbReference type="NCBI Taxonomy" id="797299"/>
    <lineage>
        <taxon>Archaea</taxon>
        <taxon>Methanobacteriati</taxon>
        <taxon>Methanobacteriota</taxon>
        <taxon>Stenosarchaea group</taxon>
        <taxon>Halobacteria</taxon>
        <taxon>Halobacteriales</taxon>
        <taxon>Natrialbaceae</taxon>
        <taxon>Halostagnicola</taxon>
    </lineage>
</organism>
<dbReference type="EMBL" id="CP007055">
    <property type="protein sequence ID" value="AHG01000.1"/>
    <property type="molecule type" value="Genomic_DNA"/>
</dbReference>
<dbReference type="OrthoDB" id="204566at2157"/>
<reference evidence="2 3" key="1">
    <citation type="submission" date="2014-01" db="EMBL/GenBank/DDBJ databases">
        <authorList>
            <consortium name="DOE Joint Genome Institute"/>
            <person name="Anderson I."/>
            <person name="Huntemann M."/>
            <person name="Han J."/>
            <person name="Chen A."/>
            <person name="Kyrpides N."/>
            <person name="Mavromatis K."/>
            <person name="Markowitz V."/>
            <person name="Palaniappan K."/>
            <person name="Ivanova N."/>
            <person name="Schaumberg A."/>
            <person name="Pati A."/>
            <person name="Liolios K."/>
            <person name="Nordberg H.P."/>
            <person name="Cantor M.N."/>
            <person name="Hua S.X."/>
            <person name="Woyke T."/>
        </authorList>
    </citation>
    <scope>NUCLEOTIDE SEQUENCE [LARGE SCALE GENOMIC DNA]</scope>
    <source>
        <strain evidence="2 3">XH-48</strain>
    </source>
</reference>
<proteinExistence type="predicted"/>
<evidence type="ECO:0000313" key="2">
    <source>
        <dbReference type="EMBL" id="AHG01000.1"/>
    </source>
</evidence>
<evidence type="ECO:0000256" key="1">
    <source>
        <dbReference type="SAM" id="MobiDB-lite"/>
    </source>
</evidence>
<evidence type="ECO:0000313" key="3">
    <source>
        <dbReference type="Proteomes" id="UP000019024"/>
    </source>
</evidence>
<feature type="region of interest" description="Disordered" evidence="1">
    <location>
        <begin position="70"/>
        <end position="89"/>
    </location>
</feature>
<protein>
    <submittedName>
        <fullName evidence="2">Uncharacterized protein</fullName>
    </submittedName>
</protein>